<organism evidence="13 14">
    <name type="scientific">Romanomermis culicivorax</name>
    <name type="common">Nematode worm</name>
    <dbReference type="NCBI Taxonomy" id="13658"/>
    <lineage>
        <taxon>Eukaryota</taxon>
        <taxon>Metazoa</taxon>
        <taxon>Ecdysozoa</taxon>
        <taxon>Nematoda</taxon>
        <taxon>Enoplea</taxon>
        <taxon>Dorylaimia</taxon>
        <taxon>Mermithida</taxon>
        <taxon>Mermithoidea</taxon>
        <taxon>Mermithidae</taxon>
        <taxon>Romanomermis</taxon>
    </lineage>
</organism>
<dbReference type="SUPFAM" id="SSF49854">
    <property type="entry name" value="Spermadhesin, CUB domain"/>
    <property type="match status" value="1"/>
</dbReference>
<evidence type="ECO:0000256" key="4">
    <source>
        <dbReference type="ARBA" id="ARBA00022801"/>
    </source>
</evidence>
<feature type="binding site" evidence="9">
    <location>
        <position position="33"/>
    </location>
    <ligand>
        <name>Zn(2+)</name>
        <dbReference type="ChEBI" id="CHEBI:29105"/>
        <note>catalytic</note>
    </ligand>
</feature>
<dbReference type="GO" id="GO:0008270">
    <property type="term" value="F:zinc ion binding"/>
    <property type="evidence" value="ECO:0007669"/>
    <property type="project" value="UniProtKB-UniRule"/>
</dbReference>
<dbReference type="GO" id="GO:0004222">
    <property type="term" value="F:metalloendopeptidase activity"/>
    <property type="evidence" value="ECO:0007669"/>
    <property type="project" value="UniProtKB-UniRule"/>
</dbReference>
<dbReference type="Proteomes" id="UP000887565">
    <property type="component" value="Unplaced"/>
</dbReference>
<feature type="domain" description="Peptidase M12A" evidence="12">
    <location>
        <begin position="1"/>
        <end position="135"/>
    </location>
</feature>
<proteinExistence type="predicted"/>
<dbReference type="Gene3D" id="2.60.120.290">
    <property type="entry name" value="Spermadhesin, CUB domain"/>
    <property type="match status" value="1"/>
</dbReference>
<keyword evidence="2 9" id="KW-0645">Protease</keyword>
<keyword evidence="1" id="KW-0245">EGF-like domain</keyword>
<keyword evidence="4 9" id="KW-0378">Hydrolase</keyword>
<dbReference type="InterPro" id="IPR000859">
    <property type="entry name" value="CUB_dom"/>
</dbReference>
<evidence type="ECO:0000256" key="8">
    <source>
        <dbReference type="PROSITE-ProRule" id="PRU00059"/>
    </source>
</evidence>
<comment type="cofactor">
    <cofactor evidence="9 10">
        <name>Zn(2+)</name>
        <dbReference type="ChEBI" id="CHEBI:29105"/>
    </cofactor>
    <text evidence="9 10">Binds 1 zinc ion per subunit.</text>
</comment>
<comment type="caution">
    <text evidence="8">Lacks conserved residue(s) required for the propagation of feature annotation.</text>
</comment>
<feature type="active site" evidence="9">
    <location>
        <position position="24"/>
    </location>
</feature>
<keyword evidence="5 9" id="KW-0862">Zinc</keyword>
<accession>A0A915IFI4</accession>
<dbReference type="SMART" id="SM00042">
    <property type="entry name" value="CUB"/>
    <property type="match status" value="1"/>
</dbReference>
<dbReference type="InterPro" id="IPR035914">
    <property type="entry name" value="Sperma_CUB_dom_sf"/>
</dbReference>
<evidence type="ECO:0000256" key="6">
    <source>
        <dbReference type="ARBA" id="ARBA00023049"/>
    </source>
</evidence>
<evidence type="ECO:0000313" key="14">
    <source>
        <dbReference type="WBParaSite" id="nRc.2.0.1.t12946-RA"/>
    </source>
</evidence>
<evidence type="ECO:0000256" key="5">
    <source>
        <dbReference type="ARBA" id="ARBA00022833"/>
    </source>
</evidence>
<keyword evidence="6 9" id="KW-0482">Metalloprotease</keyword>
<dbReference type="PROSITE" id="PS01180">
    <property type="entry name" value="CUB"/>
    <property type="match status" value="1"/>
</dbReference>
<keyword evidence="7" id="KW-1015">Disulfide bond</keyword>
<name>A0A915IFI4_ROMCU</name>
<evidence type="ECO:0000256" key="10">
    <source>
        <dbReference type="RuleBase" id="RU361183"/>
    </source>
</evidence>
<dbReference type="PANTHER" id="PTHR10127:SF813">
    <property type="entry name" value="ZINC METALLOPROTEINASE DPY-31"/>
    <property type="match status" value="1"/>
</dbReference>
<evidence type="ECO:0000313" key="13">
    <source>
        <dbReference type="Proteomes" id="UP000887565"/>
    </source>
</evidence>
<evidence type="ECO:0000256" key="9">
    <source>
        <dbReference type="PROSITE-ProRule" id="PRU01211"/>
    </source>
</evidence>
<dbReference type="SUPFAM" id="SSF55486">
    <property type="entry name" value="Metalloproteases ('zincins'), catalytic domain"/>
    <property type="match status" value="1"/>
</dbReference>
<evidence type="ECO:0000256" key="3">
    <source>
        <dbReference type="ARBA" id="ARBA00022723"/>
    </source>
</evidence>
<evidence type="ECO:0000256" key="7">
    <source>
        <dbReference type="ARBA" id="ARBA00023157"/>
    </source>
</evidence>
<dbReference type="EC" id="3.4.24.-" evidence="10"/>
<dbReference type="CDD" id="cd00041">
    <property type="entry name" value="CUB"/>
    <property type="match status" value="1"/>
</dbReference>
<dbReference type="WBParaSite" id="nRc.2.0.1.t12946-RA">
    <property type="protein sequence ID" value="nRc.2.0.1.t12946-RA"/>
    <property type="gene ID" value="nRc.2.0.1.g12946"/>
</dbReference>
<dbReference type="PRINTS" id="PR00480">
    <property type="entry name" value="ASTACIN"/>
</dbReference>
<feature type="binding site" evidence="9">
    <location>
        <position position="23"/>
    </location>
    <ligand>
        <name>Zn(2+)</name>
        <dbReference type="ChEBI" id="CHEBI:29105"/>
        <note>catalytic</note>
    </ligand>
</feature>
<dbReference type="AlphaFoldDB" id="A0A915IFI4"/>
<keyword evidence="13" id="KW-1185">Reference proteome</keyword>
<dbReference type="OMA" id="YSETHEM"/>
<dbReference type="InterPro" id="IPR001506">
    <property type="entry name" value="Peptidase_M12A"/>
</dbReference>
<feature type="domain" description="CUB" evidence="11">
    <location>
        <begin position="177"/>
        <end position="311"/>
    </location>
</feature>
<sequence length="311" mass="35775">MIQCPFVRIRSDEEIRSIGTVVHEMGHALGLTHEHQRPDRDDYVEIMWQNILTDYLVSFEKYNLHNYSTLDLPFDYGSCMHYHSHGMSKMAWYGMPKQTIRTKKLGYQLTIGMKYDISFYDLKALHTLYCADRCSNSELTCERGGFLDTRTCEKCICPSGFTGKFCTDIEPYHGKQCGGVINLSEGRTYDIQTPKWRGSILPRHLPKGQTCTWLLKAPIGKIVELRIRGSSKFGRFFGWLTGSIYSFNIARRFSACLDYVEVKNSSDFANTGMRFCGVLPPIGPIYSETHEMMIRFRSYYARSSGFGSYVK</sequence>
<dbReference type="Gene3D" id="3.40.390.10">
    <property type="entry name" value="Collagenase (Catalytic Domain)"/>
    <property type="match status" value="1"/>
</dbReference>
<evidence type="ECO:0000256" key="1">
    <source>
        <dbReference type="ARBA" id="ARBA00022536"/>
    </source>
</evidence>
<evidence type="ECO:0000256" key="2">
    <source>
        <dbReference type="ARBA" id="ARBA00022670"/>
    </source>
</evidence>
<protein>
    <recommendedName>
        <fullName evidence="10">Metalloendopeptidase</fullName>
        <ecNumber evidence="10">3.4.24.-</ecNumber>
    </recommendedName>
</protein>
<feature type="binding site" evidence="9">
    <location>
        <position position="27"/>
    </location>
    <ligand>
        <name>Zn(2+)</name>
        <dbReference type="ChEBI" id="CHEBI:29105"/>
        <note>catalytic</note>
    </ligand>
</feature>
<dbReference type="Pfam" id="PF01400">
    <property type="entry name" value="Astacin"/>
    <property type="match status" value="1"/>
</dbReference>
<evidence type="ECO:0000259" key="11">
    <source>
        <dbReference type="PROSITE" id="PS01180"/>
    </source>
</evidence>
<dbReference type="PANTHER" id="PTHR10127">
    <property type="entry name" value="DISCOIDIN, CUB, EGF, LAMININ , AND ZINC METALLOPROTEASE DOMAIN CONTAINING"/>
    <property type="match status" value="1"/>
</dbReference>
<reference evidence="14" key="1">
    <citation type="submission" date="2022-11" db="UniProtKB">
        <authorList>
            <consortium name="WormBaseParasite"/>
        </authorList>
    </citation>
    <scope>IDENTIFICATION</scope>
</reference>
<evidence type="ECO:0000259" key="12">
    <source>
        <dbReference type="PROSITE" id="PS51864"/>
    </source>
</evidence>
<keyword evidence="3 9" id="KW-0479">Metal-binding</keyword>
<dbReference type="InterPro" id="IPR024079">
    <property type="entry name" value="MetalloPept_cat_dom_sf"/>
</dbReference>
<dbReference type="PROSITE" id="PS51864">
    <property type="entry name" value="ASTACIN"/>
    <property type="match status" value="1"/>
</dbReference>
<dbReference type="GO" id="GO:0006508">
    <property type="term" value="P:proteolysis"/>
    <property type="evidence" value="ECO:0007669"/>
    <property type="project" value="UniProtKB-KW"/>
</dbReference>